<dbReference type="Proteomes" id="UP001257659">
    <property type="component" value="Unassembled WGS sequence"/>
</dbReference>
<keyword evidence="3" id="KW-1185">Reference proteome</keyword>
<proteinExistence type="predicted"/>
<organism evidence="2 3">
    <name type="scientific">Mesonia maritima</name>
    <dbReference type="NCBI Taxonomy" id="1793873"/>
    <lineage>
        <taxon>Bacteria</taxon>
        <taxon>Pseudomonadati</taxon>
        <taxon>Bacteroidota</taxon>
        <taxon>Flavobacteriia</taxon>
        <taxon>Flavobacteriales</taxon>
        <taxon>Flavobacteriaceae</taxon>
        <taxon>Mesonia</taxon>
    </lineage>
</organism>
<feature type="signal peptide" evidence="1">
    <location>
        <begin position="1"/>
        <end position="17"/>
    </location>
</feature>
<evidence type="ECO:0000313" key="3">
    <source>
        <dbReference type="Proteomes" id="UP001257659"/>
    </source>
</evidence>
<feature type="chain" id="PRO_5046667121" evidence="1">
    <location>
        <begin position="18"/>
        <end position="121"/>
    </location>
</feature>
<accession>A0ABU1K3F9</accession>
<dbReference type="EMBL" id="JAVDQA010000001">
    <property type="protein sequence ID" value="MDR6299547.1"/>
    <property type="molecule type" value="Genomic_DNA"/>
</dbReference>
<reference evidence="2 3" key="1">
    <citation type="submission" date="2023-07" db="EMBL/GenBank/DDBJ databases">
        <title>Genomic Encyclopedia of Type Strains, Phase IV (KMG-IV): sequencing the most valuable type-strain genomes for metagenomic binning, comparative biology and taxonomic classification.</title>
        <authorList>
            <person name="Goeker M."/>
        </authorList>
    </citation>
    <scope>NUCLEOTIDE SEQUENCE [LARGE SCALE GENOMIC DNA]</scope>
    <source>
        <strain evidence="2 3">DSM 102814</strain>
    </source>
</reference>
<name>A0ABU1K3F9_9FLAO</name>
<evidence type="ECO:0000313" key="2">
    <source>
        <dbReference type="EMBL" id="MDR6299547.1"/>
    </source>
</evidence>
<dbReference type="RefSeq" id="WP_309726334.1">
    <property type="nucleotide sequence ID" value="NZ_JAVDQA010000001.1"/>
</dbReference>
<sequence length="121" mass="13733">MKKIILLLMSIFLMSCAEEKSTKYSTDSGKVYLLITENTTEKELTKIASEFKTEKNIMVDFSESRFFKNGKIERLNLKVDCNDGFKGSTKSSVQDLETNNYGFVRNYSDANVPFSIGNISI</sequence>
<evidence type="ECO:0000256" key="1">
    <source>
        <dbReference type="SAM" id="SignalP"/>
    </source>
</evidence>
<protein>
    <submittedName>
        <fullName evidence="2">Uncharacterized protein</fullName>
    </submittedName>
</protein>
<gene>
    <name evidence="2" type="ORF">GGR31_000163</name>
</gene>
<keyword evidence="1" id="KW-0732">Signal</keyword>
<comment type="caution">
    <text evidence="2">The sequence shown here is derived from an EMBL/GenBank/DDBJ whole genome shotgun (WGS) entry which is preliminary data.</text>
</comment>
<dbReference type="PROSITE" id="PS51257">
    <property type="entry name" value="PROKAR_LIPOPROTEIN"/>
    <property type="match status" value="1"/>
</dbReference>